<dbReference type="InterPro" id="IPR036514">
    <property type="entry name" value="SGNH_hydro_sf"/>
</dbReference>
<evidence type="ECO:0000313" key="3">
    <source>
        <dbReference type="Proteomes" id="UP000681162"/>
    </source>
</evidence>
<dbReference type="Gene3D" id="3.40.50.1110">
    <property type="entry name" value="SGNH hydrolase"/>
    <property type="match status" value="1"/>
</dbReference>
<dbReference type="CDD" id="cd00229">
    <property type="entry name" value="SGNH_hydrolase"/>
    <property type="match status" value="1"/>
</dbReference>
<name>A0A920CGT2_9BACL</name>
<dbReference type="PANTHER" id="PTHR43784">
    <property type="entry name" value="GDSL-LIKE LIPASE/ACYLHYDROLASE, PUTATIVE (AFU_ORTHOLOGUE AFUA_2G00820)-RELATED"/>
    <property type="match status" value="1"/>
</dbReference>
<dbReference type="InterPro" id="IPR013830">
    <property type="entry name" value="SGNH_hydro"/>
</dbReference>
<reference evidence="2 3" key="1">
    <citation type="submission" date="2021-03" db="EMBL/GenBank/DDBJ databases">
        <title>Antimicrobial resistance genes in bacteria isolated from Japanese honey, and their potential for conferring macrolide and lincosamide resistance in the American foulbrood pathogen Paenibacillus larvae.</title>
        <authorList>
            <person name="Okamoto M."/>
            <person name="Kumagai M."/>
            <person name="Kanamori H."/>
            <person name="Takamatsu D."/>
        </authorList>
    </citation>
    <scope>NUCLEOTIDE SEQUENCE [LARGE SCALE GENOMIC DNA]</scope>
    <source>
        <strain evidence="2 3">J41TS12</strain>
    </source>
</reference>
<sequence length="382" mass="42526">MEQSQYLNGYTSATVVAATSNFIMVREEPFTHTYRTVIRLREQGALKLCFGFSNTVDSTWEQGTIAWAGREGGSWRIEAACIADGGRDQSCNYNEGTLVHLTFGGTGTRDVLPGEQFYSDPVEICLPDGHDLMFSWTLSAGSGASIPYNTEQMLVTAYDAPGFRAAQPNEDGFRKSDNLLVLPSWIGYEKDTVQELVFFGDSITQGVRTAQDGYDYWVAKIANQLGHSCGVWNLGSGWARAYDAATDTAWLGKAKQGKDKIVLCLGVNDIDIGCRTAEQLMTDLQDIVHHLKNHNPDVHIILCTVPPFNFVEEREQIWRTVNARIRGLSLSGVDRVFDIAEVLSQPAPHEHLLQRQYMSSEFDPHPNGLAGTRIAEAFLRWY</sequence>
<keyword evidence="3" id="KW-1185">Reference proteome</keyword>
<dbReference type="SUPFAM" id="SSF52266">
    <property type="entry name" value="SGNH hydrolase"/>
    <property type="match status" value="1"/>
</dbReference>
<proteinExistence type="predicted"/>
<feature type="domain" description="SGNH hydrolase-type esterase" evidence="1">
    <location>
        <begin position="198"/>
        <end position="367"/>
    </location>
</feature>
<comment type="caution">
    <text evidence="2">The sequence shown here is derived from an EMBL/GenBank/DDBJ whole genome shotgun (WGS) entry which is preliminary data.</text>
</comment>
<dbReference type="InterPro" id="IPR053140">
    <property type="entry name" value="GDSL_Rv0518-like"/>
</dbReference>
<dbReference type="EMBL" id="BORR01000004">
    <property type="protein sequence ID" value="GIO36429.1"/>
    <property type="molecule type" value="Genomic_DNA"/>
</dbReference>
<organism evidence="2 3">
    <name type="scientific">Paenibacillus antibioticophila</name>
    <dbReference type="NCBI Taxonomy" id="1274374"/>
    <lineage>
        <taxon>Bacteria</taxon>
        <taxon>Bacillati</taxon>
        <taxon>Bacillota</taxon>
        <taxon>Bacilli</taxon>
        <taxon>Bacillales</taxon>
        <taxon>Paenibacillaceae</taxon>
        <taxon>Paenibacillus</taxon>
    </lineage>
</organism>
<dbReference type="Pfam" id="PF13472">
    <property type="entry name" value="Lipase_GDSL_2"/>
    <property type="match status" value="1"/>
</dbReference>
<accession>A0A920CGT2</accession>
<dbReference type="PANTHER" id="PTHR43784:SF2">
    <property type="entry name" value="GDSL-LIKE LIPASE_ACYLHYDROLASE, PUTATIVE (AFU_ORTHOLOGUE AFUA_2G00820)-RELATED"/>
    <property type="match status" value="1"/>
</dbReference>
<dbReference type="Proteomes" id="UP000681162">
    <property type="component" value="Unassembled WGS sequence"/>
</dbReference>
<dbReference type="AlphaFoldDB" id="A0A920CGT2"/>
<gene>
    <name evidence="2" type="ORF">J41TS12_12900</name>
</gene>
<evidence type="ECO:0000313" key="2">
    <source>
        <dbReference type="EMBL" id="GIO36429.1"/>
    </source>
</evidence>
<dbReference type="RefSeq" id="WP_212938798.1">
    <property type="nucleotide sequence ID" value="NZ_BORR01000004.1"/>
</dbReference>
<evidence type="ECO:0000259" key="1">
    <source>
        <dbReference type="Pfam" id="PF13472"/>
    </source>
</evidence>
<protein>
    <recommendedName>
        <fullName evidence="1">SGNH hydrolase-type esterase domain-containing protein</fullName>
    </recommendedName>
</protein>